<dbReference type="Pfam" id="PF01029">
    <property type="entry name" value="NusB"/>
    <property type="match status" value="1"/>
</dbReference>
<dbReference type="AlphaFoldDB" id="A0A6J7FTP4"/>
<dbReference type="PANTHER" id="PTHR11078:SF3">
    <property type="entry name" value="ANTITERMINATION NUSB DOMAIN-CONTAINING PROTEIN"/>
    <property type="match status" value="1"/>
</dbReference>
<dbReference type="Gene3D" id="1.10.940.10">
    <property type="entry name" value="NusB-like"/>
    <property type="match status" value="1"/>
</dbReference>
<protein>
    <submittedName>
        <fullName evidence="7">Unannotated protein</fullName>
    </submittedName>
</protein>
<dbReference type="NCBIfam" id="TIGR01951">
    <property type="entry name" value="nusB"/>
    <property type="match status" value="1"/>
</dbReference>
<keyword evidence="4" id="KW-0805">Transcription regulation</keyword>
<evidence type="ECO:0000256" key="5">
    <source>
        <dbReference type="ARBA" id="ARBA00023163"/>
    </source>
</evidence>
<proteinExistence type="inferred from homology"/>
<dbReference type="GO" id="GO:0006353">
    <property type="term" value="P:DNA-templated transcription termination"/>
    <property type="evidence" value="ECO:0007669"/>
    <property type="project" value="InterPro"/>
</dbReference>
<keyword evidence="5" id="KW-0804">Transcription</keyword>
<dbReference type="InterPro" id="IPR035926">
    <property type="entry name" value="NusB-like_sf"/>
</dbReference>
<dbReference type="GO" id="GO:0003723">
    <property type="term" value="F:RNA binding"/>
    <property type="evidence" value="ECO:0007669"/>
    <property type="project" value="UniProtKB-KW"/>
</dbReference>
<reference evidence="7" key="1">
    <citation type="submission" date="2020-05" db="EMBL/GenBank/DDBJ databases">
        <authorList>
            <person name="Chiriac C."/>
            <person name="Salcher M."/>
            <person name="Ghai R."/>
            <person name="Kavagutti S V."/>
        </authorList>
    </citation>
    <scope>NUCLEOTIDE SEQUENCE</scope>
</reference>
<evidence type="ECO:0000256" key="2">
    <source>
        <dbReference type="ARBA" id="ARBA00022814"/>
    </source>
</evidence>
<evidence type="ECO:0000256" key="3">
    <source>
        <dbReference type="ARBA" id="ARBA00022884"/>
    </source>
</evidence>
<dbReference type="PANTHER" id="PTHR11078">
    <property type="entry name" value="N UTILIZATION SUBSTANCE PROTEIN B-RELATED"/>
    <property type="match status" value="1"/>
</dbReference>
<evidence type="ECO:0000256" key="4">
    <source>
        <dbReference type="ARBA" id="ARBA00023015"/>
    </source>
</evidence>
<keyword evidence="3" id="KW-0694">RNA-binding</keyword>
<accession>A0A6J7FTP4</accession>
<gene>
    <name evidence="7" type="ORF">UFOPK3610_00023</name>
</gene>
<evidence type="ECO:0000259" key="6">
    <source>
        <dbReference type="Pfam" id="PF01029"/>
    </source>
</evidence>
<evidence type="ECO:0000313" key="7">
    <source>
        <dbReference type="EMBL" id="CAB4899232.1"/>
    </source>
</evidence>
<evidence type="ECO:0000256" key="1">
    <source>
        <dbReference type="ARBA" id="ARBA00005952"/>
    </source>
</evidence>
<keyword evidence="2" id="KW-0889">Transcription antitermination</keyword>
<dbReference type="GO" id="GO:0031564">
    <property type="term" value="P:transcription antitermination"/>
    <property type="evidence" value="ECO:0007669"/>
    <property type="project" value="UniProtKB-KW"/>
</dbReference>
<dbReference type="SUPFAM" id="SSF48013">
    <property type="entry name" value="NusB-like"/>
    <property type="match status" value="1"/>
</dbReference>
<sequence length="139" mass="15211">MSARSKARKRALDILYQADLRAVAPLVALSEEESRRAATHDPELNPLVRALVEGVVAHQEHIDELLATYSMGWTIERMPAVDRAALRIGTFEIIWADDVPDGVAIAEAVELVSNLSTDESPSFVNGLLARIVEIKPTVV</sequence>
<dbReference type="InterPro" id="IPR011605">
    <property type="entry name" value="NusB_fam"/>
</dbReference>
<comment type="similarity">
    <text evidence="1">Belongs to the NusB family.</text>
</comment>
<dbReference type="InterPro" id="IPR006027">
    <property type="entry name" value="NusB_RsmB_TIM44"/>
</dbReference>
<dbReference type="GO" id="GO:0005829">
    <property type="term" value="C:cytosol"/>
    <property type="evidence" value="ECO:0007669"/>
    <property type="project" value="TreeGrafter"/>
</dbReference>
<dbReference type="EMBL" id="CAFBMR010000001">
    <property type="protein sequence ID" value="CAB4899232.1"/>
    <property type="molecule type" value="Genomic_DNA"/>
</dbReference>
<dbReference type="HAMAP" id="MF_00073">
    <property type="entry name" value="NusB"/>
    <property type="match status" value="1"/>
</dbReference>
<organism evidence="7">
    <name type="scientific">freshwater metagenome</name>
    <dbReference type="NCBI Taxonomy" id="449393"/>
    <lineage>
        <taxon>unclassified sequences</taxon>
        <taxon>metagenomes</taxon>
        <taxon>ecological metagenomes</taxon>
    </lineage>
</organism>
<name>A0A6J7FTP4_9ZZZZ</name>
<feature type="domain" description="NusB/RsmB/TIM44" evidence="6">
    <location>
        <begin position="6"/>
        <end position="132"/>
    </location>
</feature>